<feature type="region of interest" description="Disordered" evidence="3">
    <location>
        <begin position="1374"/>
        <end position="1412"/>
    </location>
</feature>
<feature type="compositionally biased region" description="Polar residues" evidence="3">
    <location>
        <begin position="654"/>
        <end position="663"/>
    </location>
</feature>
<dbReference type="WBParaSite" id="EVEC_0000910401-mRNA-1">
    <property type="protein sequence ID" value="EVEC_0000910401-mRNA-1"/>
    <property type="gene ID" value="EVEC_0000910401"/>
</dbReference>
<dbReference type="OrthoDB" id="1055097at2759"/>
<feature type="region of interest" description="Disordered" evidence="3">
    <location>
        <begin position="1479"/>
        <end position="1540"/>
    </location>
</feature>
<evidence type="ECO:0000256" key="1">
    <source>
        <dbReference type="ARBA" id="ARBA00022614"/>
    </source>
</evidence>
<feature type="region of interest" description="Disordered" evidence="3">
    <location>
        <begin position="745"/>
        <end position="764"/>
    </location>
</feature>
<evidence type="ECO:0000313" key="6">
    <source>
        <dbReference type="WBParaSite" id="EVEC_0000910401-mRNA-1"/>
    </source>
</evidence>
<reference evidence="6" key="1">
    <citation type="submission" date="2016-04" db="UniProtKB">
        <authorList>
            <consortium name="WormBaseParasite"/>
        </authorList>
    </citation>
    <scope>IDENTIFICATION</scope>
</reference>
<feature type="compositionally biased region" description="Acidic residues" evidence="3">
    <location>
        <begin position="1387"/>
        <end position="1396"/>
    </location>
</feature>
<evidence type="ECO:0000313" key="4">
    <source>
        <dbReference type="EMBL" id="VDD93794.1"/>
    </source>
</evidence>
<feature type="compositionally biased region" description="Basic and acidic residues" evidence="3">
    <location>
        <begin position="746"/>
        <end position="762"/>
    </location>
</feature>
<dbReference type="PANTHER" id="PTHR45712">
    <property type="entry name" value="AGAP008170-PA"/>
    <property type="match status" value="1"/>
</dbReference>
<keyword evidence="2" id="KW-0677">Repeat</keyword>
<gene>
    <name evidence="4" type="ORF">EVEC_LOCUS8545</name>
</gene>
<dbReference type="InterPro" id="IPR032675">
    <property type="entry name" value="LRR_dom_sf"/>
</dbReference>
<dbReference type="Proteomes" id="UP000274131">
    <property type="component" value="Unassembled WGS sequence"/>
</dbReference>
<dbReference type="SMART" id="SM00365">
    <property type="entry name" value="LRR_SD22"/>
    <property type="match status" value="7"/>
</dbReference>
<protein>
    <submittedName>
        <fullName evidence="6">LRRCT domain-containing protein</fullName>
    </submittedName>
</protein>
<keyword evidence="5" id="KW-1185">Reference proteome</keyword>
<dbReference type="Pfam" id="PF13855">
    <property type="entry name" value="LRR_8"/>
    <property type="match status" value="8"/>
</dbReference>
<feature type="region of interest" description="Disordered" evidence="3">
    <location>
        <begin position="633"/>
        <end position="696"/>
    </location>
</feature>
<feature type="compositionally biased region" description="Polar residues" evidence="3">
    <location>
        <begin position="839"/>
        <end position="848"/>
    </location>
</feature>
<feature type="compositionally biased region" description="Basic and acidic residues" evidence="3">
    <location>
        <begin position="1374"/>
        <end position="1386"/>
    </location>
</feature>
<name>A0A158QBC7_ENTVE</name>
<evidence type="ECO:0000256" key="3">
    <source>
        <dbReference type="SAM" id="MobiDB-lite"/>
    </source>
</evidence>
<dbReference type="SMART" id="SM00369">
    <property type="entry name" value="LRR_TYP"/>
    <property type="match status" value="23"/>
</dbReference>
<sequence length="1540" mass="171664">NGTPYTGDLARQAGVSLAESPPPFPPVIWVPPSNVAAGSQNSYNVVNYFSPNTLKSVTIIFTANIQKLCLVKLRRNQHSKTMKTLLVYYSLLLTLLLNRISAVDGCSQFLSEICHCEDLSNGVKLDCSNDDAEKTMNLLKANHENLGLIQELILKNSSIQKIPPKYFMGLYIKKLDLSYNHIDEIGPDSLLGMNNVLQELSIRHNNLTTFPTSALAPLNALHKLDLSNNSIGDLGVRNELPQLPNLFDLNLADNIICDVHKSVFENVKNSLQTLNFGRNCFKKVPASAIRGFKKLMALHLHGNNIDTINPLSFMNLPSLNLLNLASNTITTIHQQAFMNVPRLRYLYLTENKITQVHSHQFSSFEQLEMLDFSGNSLVEIVTDAFSNLQNLKQLYLGENHILNIQPNSFANSSISVLSLSSNRLTELRNGMFEGLSKLQQISLKDNQINSIEQSVFYNCPSLVMIDLSENNLIDLSPSTFFTQINIILVDLSKNKMLRTPYAAFNRRTKTVLLQENPLVCTEKIHMIQDGIGVYIPNSKDSVCHNEETPVDLPPDMNRENEHELESYKNVLSTSTELIITTQQNLIPLPTIRPPVIRPISIKIQKQTTGSSETVEETTNNEQYKLINAELGTEKVKTEEEQEQEPQYSHEHDPNTNIVSSRSRGNFVFSKPKPNLTTRNLTSDTPNKASKINKEEKTVENPNRLYPLPIPFLNPPTPLSPAFATLTPTTTSTIETTTATLVINAGNEKDTSREEESKNEDKTSTFILNGTSLQPASTQLAVETPSKNIITSKSTILQTLPPNIVIANATPTPKSEQSTVTSNDRTIERLELESDPTDPGNLNSVQSSHSTHETNNYDRQEKVAAPTIIMIACLSTVAIVMSAVFVGLCVVKHKSIRLYADSTSSSAAAARTNAYVAAQAVQAAQMNMLYALAYCPSFLRNQTACSCFDNFDGIVIKCSGPEGPIIVEQLKKTPMEIRELYLENANIVQIGRYAFRNLRIKKLVLDNNRIRALHPDAFRGLESVMQELSISHNKLIQMPTDALIGMNALSIVSFRCNQIDDIETPIFRNVSNLIDLDLGCNKICNIKGPVFADVKRTLQNLILDNNCMKSIPTVALQNLENLIGLHMKYNEIEKITKDQLIDLPSLALLTLTGNKISDIEKGVMADSKNLKYLFLGSNNISKLAEGVLGQFNQIQVLDLSYNYISEITTEMFSGLENLQNLNLEGNGIKEILPGAFATTPLLLLWLPKNCLTSVTAEMFQGAPFLRQVSLAHNNIRTIQPLSFAHLANLHTLDLSHNKLQVVQQGEITGSSHLTVRLQENPMVCSQDGFHVMNGRQAISLTSEPNLICQTDYTKDIEDVCPKKEFERPAPKPCCVKEKQSKKMKVETSEETDEEESTETASTSEILPTTTAATETVTKKVEDKRIPTFSLPSKTTQDLRIKKFNMARFIKLSRRPGTTSDIVLKRTENSQINTPILSVTSEKTESKANRPTPSRVSERLSQLKRTRLPPWIRSQNKDKEEKVDFSIDSKTETVQREDSSAA</sequence>
<dbReference type="STRING" id="51028.A0A158QBC7"/>
<accession>A0A158QBC7</accession>
<evidence type="ECO:0000256" key="2">
    <source>
        <dbReference type="ARBA" id="ARBA00022737"/>
    </source>
</evidence>
<feature type="compositionally biased region" description="Basic and acidic residues" evidence="3">
    <location>
        <begin position="1513"/>
        <end position="1540"/>
    </location>
</feature>
<dbReference type="EMBL" id="UXUI01009474">
    <property type="protein sequence ID" value="VDD93794.1"/>
    <property type="molecule type" value="Genomic_DNA"/>
</dbReference>
<feature type="region of interest" description="Disordered" evidence="3">
    <location>
        <begin position="830"/>
        <end position="857"/>
    </location>
</feature>
<dbReference type="Gene3D" id="3.80.10.10">
    <property type="entry name" value="Ribonuclease Inhibitor"/>
    <property type="match status" value="5"/>
</dbReference>
<keyword evidence="1" id="KW-0433">Leucine-rich repeat</keyword>
<dbReference type="FunFam" id="3.80.10.10:FF:001164">
    <property type="entry name" value="GH01279p"/>
    <property type="match status" value="2"/>
</dbReference>
<dbReference type="GO" id="GO:0005615">
    <property type="term" value="C:extracellular space"/>
    <property type="evidence" value="ECO:0007669"/>
    <property type="project" value="TreeGrafter"/>
</dbReference>
<dbReference type="InterPro" id="IPR003591">
    <property type="entry name" value="Leu-rich_rpt_typical-subtyp"/>
</dbReference>
<feature type="compositionally biased region" description="Low complexity" evidence="3">
    <location>
        <begin position="1397"/>
        <end position="1412"/>
    </location>
</feature>
<organism evidence="6">
    <name type="scientific">Enterobius vermicularis</name>
    <name type="common">Human pinworm</name>
    <dbReference type="NCBI Taxonomy" id="51028"/>
    <lineage>
        <taxon>Eukaryota</taxon>
        <taxon>Metazoa</taxon>
        <taxon>Ecdysozoa</taxon>
        <taxon>Nematoda</taxon>
        <taxon>Chromadorea</taxon>
        <taxon>Rhabditida</taxon>
        <taxon>Spirurina</taxon>
        <taxon>Oxyuridomorpha</taxon>
        <taxon>Oxyuroidea</taxon>
        <taxon>Oxyuridae</taxon>
        <taxon>Enterobius</taxon>
    </lineage>
</organism>
<dbReference type="InterPro" id="IPR050333">
    <property type="entry name" value="SLRP"/>
</dbReference>
<dbReference type="SUPFAM" id="SSF52058">
    <property type="entry name" value="L domain-like"/>
    <property type="match status" value="3"/>
</dbReference>
<dbReference type="PANTHER" id="PTHR45712:SF22">
    <property type="entry name" value="INSULIN-LIKE GROWTH FACTOR-BINDING PROTEIN COMPLEX ACID LABILE SUBUNIT"/>
    <property type="match status" value="1"/>
</dbReference>
<proteinExistence type="predicted"/>
<evidence type="ECO:0000313" key="5">
    <source>
        <dbReference type="Proteomes" id="UP000274131"/>
    </source>
</evidence>
<dbReference type="PROSITE" id="PS51450">
    <property type="entry name" value="LRR"/>
    <property type="match status" value="6"/>
</dbReference>
<dbReference type="InterPro" id="IPR001611">
    <property type="entry name" value="Leu-rich_rpt"/>
</dbReference>
<reference evidence="4 5" key="2">
    <citation type="submission" date="2018-10" db="EMBL/GenBank/DDBJ databases">
        <authorList>
            <consortium name="Pathogen Informatics"/>
        </authorList>
    </citation>
    <scope>NUCLEOTIDE SEQUENCE [LARGE SCALE GENOMIC DNA]</scope>
</reference>
<feature type="compositionally biased region" description="Polar residues" evidence="3">
    <location>
        <begin position="674"/>
        <end position="689"/>
    </location>
</feature>